<dbReference type="EMBL" id="KQ971344">
    <property type="protein sequence ID" value="EFA05207.1"/>
    <property type="molecule type" value="Genomic_DNA"/>
</dbReference>
<dbReference type="Gene3D" id="1.20.1560.10">
    <property type="entry name" value="ABC transporter type 1, transmembrane domain"/>
    <property type="match status" value="2"/>
</dbReference>
<dbReference type="GO" id="GO:0005524">
    <property type="term" value="F:ATP binding"/>
    <property type="evidence" value="ECO:0007669"/>
    <property type="project" value="UniProtKB-KW"/>
</dbReference>
<dbReference type="GO" id="GO:0016887">
    <property type="term" value="F:ATP hydrolysis activity"/>
    <property type="evidence" value="ECO:0007669"/>
    <property type="project" value="InterPro"/>
</dbReference>
<accession>D2A4L3</accession>
<keyword evidence="8 9" id="KW-0472">Membrane</keyword>
<evidence type="ECO:0000256" key="9">
    <source>
        <dbReference type="SAM" id="Phobius"/>
    </source>
</evidence>
<keyword evidence="5" id="KW-0547">Nucleotide-binding</keyword>
<dbReference type="CDD" id="cd03250">
    <property type="entry name" value="ABCC_MRP_domain1"/>
    <property type="match status" value="1"/>
</dbReference>
<evidence type="ECO:0000259" key="10">
    <source>
        <dbReference type="PROSITE" id="PS50893"/>
    </source>
</evidence>
<evidence type="ECO:0000256" key="5">
    <source>
        <dbReference type="ARBA" id="ARBA00022741"/>
    </source>
</evidence>
<feature type="transmembrane region" description="Helical" evidence="9">
    <location>
        <begin position="322"/>
        <end position="341"/>
    </location>
</feature>
<gene>
    <name evidence="12" type="primary">AUGUSTUS-3.0.2_15346</name>
    <name evidence="12" type="ORF">TcasGA2_TC015346</name>
</gene>
<dbReference type="GO" id="GO:0055085">
    <property type="term" value="P:transmembrane transport"/>
    <property type="evidence" value="ECO:0000318"/>
    <property type="project" value="GO_Central"/>
</dbReference>
<dbReference type="CDD" id="cd18579">
    <property type="entry name" value="ABC_6TM_ABCC_D1"/>
    <property type="match status" value="1"/>
</dbReference>
<feature type="transmembrane region" description="Helical" evidence="9">
    <location>
        <begin position="800"/>
        <end position="821"/>
    </location>
</feature>
<evidence type="ECO:0000256" key="8">
    <source>
        <dbReference type="ARBA" id="ARBA00023136"/>
    </source>
</evidence>
<dbReference type="InterPro" id="IPR003593">
    <property type="entry name" value="AAA+_ATPase"/>
</dbReference>
<evidence type="ECO:0000256" key="2">
    <source>
        <dbReference type="ARBA" id="ARBA00022448"/>
    </source>
</evidence>
<feature type="transmembrane region" description="Helical" evidence="9">
    <location>
        <begin position="209"/>
        <end position="230"/>
    </location>
</feature>
<feature type="transmembrane region" description="Helical" evidence="9">
    <location>
        <begin position="94"/>
        <end position="115"/>
    </location>
</feature>
<dbReference type="Pfam" id="PF00005">
    <property type="entry name" value="ABC_tran"/>
    <property type="match status" value="2"/>
</dbReference>
<dbReference type="PROSITE" id="PS50929">
    <property type="entry name" value="ABC_TM1F"/>
    <property type="match status" value="2"/>
</dbReference>
<proteinExistence type="predicted"/>
<dbReference type="Proteomes" id="UP000007266">
    <property type="component" value="Linkage group 6"/>
</dbReference>
<reference evidence="12 13" key="1">
    <citation type="journal article" date="2008" name="Nature">
        <title>The genome of the model beetle and pest Tribolium castaneum.</title>
        <authorList>
            <consortium name="Tribolium Genome Sequencing Consortium"/>
            <person name="Richards S."/>
            <person name="Gibbs R.A."/>
            <person name="Weinstock G.M."/>
            <person name="Brown S.J."/>
            <person name="Denell R."/>
            <person name="Beeman R.W."/>
            <person name="Gibbs R."/>
            <person name="Beeman R.W."/>
            <person name="Brown S.J."/>
            <person name="Bucher G."/>
            <person name="Friedrich M."/>
            <person name="Grimmelikhuijzen C.J."/>
            <person name="Klingler M."/>
            <person name="Lorenzen M."/>
            <person name="Richards S."/>
            <person name="Roth S."/>
            <person name="Schroder R."/>
            <person name="Tautz D."/>
            <person name="Zdobnov E.M."/>
            <person name="Muzny D."/>
            <person name="Gibbs R.A."/>
            <person name="Weinstock G.M."/>
            <person name="Attaway T."/>
            <person name="Bell S."/>
            <person name="Buhay C.J."/>
            <person name="Chandrabose M.N."/>
            <person name="Chavez D."/>
            <person name="Clerk-Blankenburg K.P."/>
            <person name="Cree A."/>
            <person name="Dao M."/>
            <person name="Davis C."/>
            <person name="Chacko J."/>
            <person name="Dinh H."/>
            <person name="Dugan-Rocha S."/>
            <person name="Fowler G."/>
            <person name="Garner T.T."/>
            <person name="Garnes J."/>
            <person name="Gnirke A."/>
            <person name="Hawes A."/>
            <person name="Hernandez J."/>
            <person name="Hines S."/>
            <person name="Holder M."/>
            <person name="Hume J."/>
            <person name="Jhangiani S.N."/>
            <person name="Joshi V."/>
            <person name="Khan Z.M."/>
            <person name="Jackson L."/>
            <person name="Kovar C."/>
            <person name="Kowis A."/>
            <person name="Lee S."/>
            <person name="Lewis L.R."/>
            <person name="Margolis J."/>
            <person name="Morgan M."/>
            <person name="Nazareth L.V."/>
            <person name="Nguyen N."/>
            <person name="Okwuonu G."/>
            <person name="Parker D."/>
            <person name="Richards S."/>
            <person name="Ruiz S.J."/>
            <person name="Santibanez J."/>
            <person name="Savard J."/>
            <person name="Scherer S.E."/>
            <person name="Schneider B."/>
            <person name="Sodergren E."/>
            <person name="Tautz D."/>
            <person name="Vattahil S."/>
            <person name="Villasana D."/>
            <person name="White C.S."/>
            <person name="Wright R."/>
            <person name="Park Y."/>
            <person name="Beeman R.W."/>
            <person name="Lord J."/>
            <person name="Oppert B."/>
            <person name="Lorenzen M."/>
            <person name="Brown S."/>
            <person name="Wang L."/>
            <person name="Savard J."/>
            <person name="Tautz D."/>
            <person name="Richards S."/>
            <person name="Weinstock G."/>
            <person name="Gibbs R.A."/>
            <person name="Liu Y."/>
            <person name="Worley K."/>
            <person name="Weinstock G."/>
            <person name="Elsik C.G."/>
            <person name="Reese J.T."/>
            <person name="Elhaik E."/>
            <person name="Landan G."/>
            <person name="Graur D."/>
            <person name="Arensburger P."/>
            <person name="Atkinson P."/>
            <person name="Beeman R.W."/>
            <person name="Beidler J."/>
            <person name="Brown S.J."/>
            <person name="Demuth J.P."/>
            <person name="Drury D.W."/>
            <person name="Du Y.Z."/>
            <person name="Fujiwara H."/>
            <person name="Lorenzen M."/>
            <person name="Maselli V."/>
            <person name="Osanai M."/>
            <person name="Park Y."/>
            <person name="Robertson H.M."/>
            <person name="Tu Z."/>
            <person name="Wang J.J."/>
            <person name="Wang S."/>
            <person name="Richards S."/>
            <person name="Song H."/>
            <person name="Zhang L."/>
            <person name="Sodergren E."/>
            <person name="Werner D."/>
            <person name="Stanke M."/>
            <person name="Morgenstern B."/>
            <person name="Solovyev V."/>
            <person name="Kosarev P."/>
            <person name="Brown G."/>
            <person name="Chen H.C."/>
            <person name="Ermolaeva O."/>
            <person name="Hlavina W."/>
            <person name="Kapustin Y."/>
            <person name="Kiryutin B."/>
            <person name="Kitts P."/>
            <person name="Maglott D."/>
            <person name="Pruitt K."/>
            <person name="Sapojnikov V."/>
            <person name="Souvorov A."/>
            <person name="Mackey A.J."/>
            <person name="Waterhouse R.M."/>
            <person name="Wyder S."/>
            <person name="Zdobnov E.M."/>
            <person name="Zdobnov E.M."/>
            <person name="Wyder S."/>
            <person name="Kriventseva E.V."/>
            <person name="Kadowaki T."/>
            <person name="Bork P."/>
            <person name="Aranda M."/>
            <person name="Bao R."/>
            <person name="Beermann A."/>
            <person name="Berns N."/>
            <person name="Bolognesi R."/>
            <person name="Bonneton F."/>
            <person name="Bopp D."/>
            <person name="Brown S.J."/>
            <person name="Bucher G."/>
            <person name="Butts T."/>
            <person name="Chaumot A."/>
            <person name="Denell R.E."/>
            <person name="Ferrier D.E."/>
            <person name="Friedrich M."/>
            <person name="Gordon C.M."/>
            <person name="Jindra M."/>
            <person name="Klingler M."/>
            <person name="Lan Q."/>
            <person name="Lattorff H.M."/>
            <person name="Laudet V."/>
            <person name="von Levetsow C."/>
            <person name="Liu Z."/>
            <person name="Lutz R."/>
            <person name="Lynch J.A."/>
            <person name="da Fonseca R.N."/>
            <person name="Posnien N."/>
            <person name="Reuter R."/>
            <person name="Roth S."/>
            <person name="Savard J."/>
            <person name="Schinko J.B."/>
            <person name="Schmitt C."/>
            <person name="Schoppmeier M."/>
            <person name="Schroder R."/>
            <person name="Shippy T.D."/>
            <person name="Simonnet F."/>
            <person name="Marques-Souza H."/>
            <person name="Tautz D."/>
            <person name="Tomoyasu Y."/>
            <person name="Trauner J."/>
            <person name="Van der Zee M."/>
            <person name="Vervoort M."/>
            <person name="Wittkopp N."/>
            <person name="Wimmer E.A."/>
            <person name="Yang X."/>
            <person name="Jones A.K."/>
            <person name="Sattelle D.B."/>
            <person name="Ebert P.R."/>
            <person name="Nelson D."/>
            <person name="Scott J.G."/>
            <person name="Beeman R.W."/>
            <person name="Muthukrishnan S."/>
            <person name="Kramer K.J."/>
            <person name="Arakane Y."/>
            <person name="Beeman R.W."/>
            <person name="Zhu Q."/>
            <person name="Hogenkamp D."/>
            <person name="Dixit R."/>
            <person name="Oppert B."/>
            <person name="Jiang H."/>
            <person name="Zou Z."/>
            <person name="Marshall J."/>
            <person name="Elpidina E."/>
            <person name="Vinokurov K."/>
            <person name="Oppert C."/>
            <person name="Zou Z."/>
            <person name="Evans J."/>
            <person name="Lu Z."/>
            <person name="Zhao P."/>
            <person name="Sumathipala N."/>
            <person name="Altincicek B."/>
            <person name="Vilcinskas A."/>
            <person name="Williams M."/>
            <person name="Hultmark D."/>
            <person name="Hetru C."/>
            <person name="Jiang H."/>
            <person name="Grimmelikhuijzen C.J."/>
            <person name="Hauser F."/>
            <person name="Cazzamali G."/>
            <person name="Williamson M."/>
            <person name="Park Y."/>
            <person name="Li B."/>
            <person name="Tanaka Y."/>
            <person name="Predel R."/>
            <person name="Neupert S."/>
            <person name="Schachtner J."/>
            <person name="Verleyen P."/>
            <person name="Raible F."/>
            <person name="Bork P."/>
            <person name="Friedrich M."/>
            <person name="Walden K.K."/>
            <person name="Robertson H.M."/>
            <person name="Angeli S."/>
            <person name="Foret S."/>
            <person name="Bucher G."/>
            <person name="Schuetz S."/>
            <person name="Maleszka R."/>
            <person name="Wimmer E.A."/>
            <person name="Beeman R.W."/>
            <person name="Lorenzen M."/>
            <person name="Tomoyasu Y."/>
            <person name="Miller S.C."/>
            <person name="Grossmann D."/>
            <person name="Bucher G."/>
        </authorList>
    </citation>
    <scope>NUCLEOTIDE SEQUENCE [LARGE SCALE GENOMIC DNA]</scope>
    <source>
        <strain evidence="12 13">Georgia GA2</strain>
    </source>
</reference>
<sequence length="1242" mass="140420">MEDKERTKIYSKTRKSHPKERTNCIFHFLFCWELPIVIKGWKKDLSEDDLYSPLKEIDSKMLGDKLEQFWFEEENFQKKPSLARAIRRLFGWEIAKFGILYFPVDLAVVLCQPHFLINLLNYYTPKQTNTTLKEALLYALAIVLLSLLRVLFFHFFVMSLSIVGLKARIACSSLIYRKSLTLKKTTFQKITTGQIVNLLSNDVYRLDYVFAYMHFIWISPLETILAGLYLDYALGHTALAGIAVIVSCLLLQAYMSRQISICRKNVAVKTDYRIRLMNDIVSGIQAIKMFTWENSFAKLIEAARKIELSKVRKSLQYRVVNNSLRLLFTKIAVYLCLLIMFLTGRSLTSQFVFGLINIYEYLKISTIILMPLGVTLFSEARISILRIQNFLLTEYEQTPTITKKHIPQVHLIKSQSDLEKTFIGVRLTNASFSWSPNYELLKNVNFVATSGQVIGIIGSAGCGKTTFLNLILGELDLKKGAIDVTGAVSYASQDPWIFPGSIKQNILFGEEMDPEKYQQVVKVCALERDFSLFPFGDNTFVGERGVMLSGGQKARINLARAVYRNAQIYLLDDPLSAVDSHVASTIYNDCILGYLAQKCVILVTHQVHFLKNATKIYLIREKTFHDFSNEIDSIAARSDTPGVQEMKSYDLPLEIKEHRSSGTTTTRIYRSYTKAAGNALVSLLILVLLILSQALANTVEYFVAFLVNMAQEKSFHSELRKFFTRTNSIYVYTGLVVVFVTMTYTALTCLTHYCLKAARNLHNAMLRNVVHGPMEFFNHHTSGRIINRFSKDMGCVDEQIPLNLILGVTMGLLLLGITITISILNYWMIIPTIILVVIISFYGILFQPTNNNVKRTESITKSSVFTHTMASLQGLTTIRAFGGEKILEREFDNHLNLYSSAFYMLTAMYSTLTFWTDFTCVLYTGLVIFSFFAFGSKMWVGYIGLAITQSTSLVGLIQYGTKTWSELDSQMTSVERVVEYAELEPEKDDGTTVPSDLWPNNGRILFDDVTMKYPLSNTTVLKSVTFNINPGEKIGIVGRTGAGKSSLISVLFRLFHFDGTVLIDGVDTKTLPLSILRSKIAIIPQDPVLFLGSLRQNLDPFEQFSDSQLWSSLEEVELKEMVTNWAQGLETTILEGGANVSVGQRQLLCLVRAILRNSKIIVLDEATANVDLKTDEVIQKVVRRKFRNCTVLTIAHRLNTIMDSDKILVMDAGTVAEFGPPAQLLKNENGLFYGFVQTSGKK</sequence>
<dbReference type="FunFam" id="3.40.50.300:FF:000163">
    <property type="entry name" value="Multidrug resistance-associated protein member 4"/>
    <property type="match status" value="1"/>
</dbReference>
<dbReference type="Pfam" id="PF00664">
    <property type="entry name" value="ABC_membrane"/>
    <property type="match status" value="2"/>
</dbReference>
<dbReference type="InterPro" id="IPR036640">
    <property type="entry name" value="ABC1_TM_sf"/>
</dbReference>
<evidence type="ECO:0000313" key="13">
    <source>
        <dbReference type="Proteomes" id="UP000007266"/>
    </source>
</evidence>
<dbReference type="SUPFAM" id="SSF52540">
    <property type="entry name" value="P-loop containing nucleoside triphosphate hydrolases"/>
    <property type="match status" value="2"/>
</dbReference>
<dbReference type="FunFam" id="3.40.50.300:FF:000973">
    <property type="entry name" value="Multidrug resistance-associated protein 4"/>
    <property type="match status" value="1"/>
</dbReference>
<feature type="transmembrane region" description="Helical" evidence="9">
    <location>
        <begin position="729"/>
        <end position="755"/>
    </location>
</feature>
<feature type="transmembrane region" description="Helical" evidence="9">
    <location>
        <begin position="675"/>
        <end position="696"/>
    </location>
</feature>
<feature type="transmembrane region" description="Helical" evidence="9">
    <location>
        <begin position="361"/>
        <end position="378"/>
    </location>
</feature>
<feature type="domain" description="ABC transmembrane type-1" evidence="11">
    <location>
        <begin position="107"/>
        <end position="344"/>
    </location>
</feature>
<keyword evidence="4" id="KW-0677">Repeat</keyword>
<dbReference type="InterPro" id="IPR027417">
    <property type="entry name" value="P-loop_NTPase"/>
</dbReference>
<dbReference type="CDD" id="cd18580">
    <property type="entry name" value="ABC_6TM_ABCC_D2"/>
    <property type="match status" value="1"/>
</dbReference>
<dbReference type="PhylomeDB" id="D2A4L3"/>
<evidence type="ECO:0000259" key="11">
    <source>
        <dbReference type="PROSITE" id="PS50929"/>
    </source>
</evidence>
<dbReference type="GO" id="GO:0005886">
    <property type="term" value="C:plasma membrane"/>
    <property type="evidence" value="ECO:0000318"/>
    <property type="project" value="GO_Central"/>
</dbReference>
<dbReference type="CDD" id="cd03244">
    <property type="entry name" value="ABCC_MRP_domain2"/>
    <property type="match status" value="1"/>
</dbReference>
<evidence type="ECO:0000256" key="4">
    <source>
        <dbReference type="ARBA" id="ARBA00022737"/>
    </source>
</evidence>
<comment type="subcellular location">
    <subcellularLocation>
        <location evidence="1">Membrane</location>
        <topology evidence="1">Multi-pass membrane protein</topology>
    </subcellularLocation>
</comment>
<dbReference type="InterPro" id="IPR044726">
    <property type="entry name" value="ABCC_6TM_D2"/>
</dbReference>
<dbReference type="InterPro" id="IPR017871">
    <property type="entry name" value="ABC_transporter-like_CS"/>
</dbReference>
<feature type="domain" description="ABC transporter" evidence="10">
    <location>
        <begin position="425"/>
        <end position="646"/>
    </location>
</feature>
<dbReference type="InterPro" id="IPR050173">
    <property type="entry name" value="ABC_transporter_C-like"/>
</dbReference>
<dbReference type="PROSITE" id="PS50893">
    <property type="entry name" value="ABC_TRANSPORTER_2"/>
    <property type="match status" value="2"/>
</dbReference>
<keyword evidence="7 9" id="KW-1133">Transmembrane helix</keyword>
<dbReference type="SMART" id="SM00382">
    <property type="entry name" value="AAA"/>
    <property type="match status" value="2"/>
</dbReference>
<dbReference type="InParanoid" id="D2A4L3"/>
<dbReference type="GO" id="GO:0140359">
    <property type="term" value="F:ABC-type transporter activity"/>
    <property type="evidence" value="ECO:0000318"/>
    <property type="project" value="GO_Central"/>
</dbReference>
<dbReference type="PROSITE" id="PS00211">
    <property type="entry name" value="ABC_TRANSPORTER_1"/>
    <property type="match status" value="2"/>
</dbReference>
<feature type="transmembrane region" description="Helical" evidence="9">
    <location>
        <begin position="135"/>
        <end position="158"/>
    </location>
</feature>
<evidence type="ECO:0000256" key="3">
    <source>
        <dbReference type="ARBA" id="ARBA00022692"/>
    </source>
</evidence>
<dbReference type="FunFam" id="1.20.1560.10:FF:000014">
    <property type="entry name" value="Multidrug resistance-associated protein member 4"/>
    <property type="match status" value="1"/>
</dbReference>
<dbReference type="KEGG" id="tca:658210"/>
<evidence type="ECO:0000256" key="1">
    <source>
        <dbReference type="ARBA" id="ARBA00004141"/>
    </source>
</evidence>
<dbReference type="InterPro" id="IPR011527">
    <property type="entry name" value="ABC1_TM_dom"/>
</dbReference>
<reference evidence="12 13" key="2">
    <citation type="journal article" date="2010" name="Nucleic Acids Res.">
        <title>BeetleBase in 2010: revisions to provide comprehensive genomic information for Tribolium castaneum.</title>
        <authorList>
            <person name="Kim H.S."/>
            <person name="Murphy T."/>
            <person name="Xia J."/>
            <person name="Caragea D."/>
            <person name="Park Y."/>
            <person name="Beeman R.W."/>
            <person name="Lorenzen M.D."/>
            <person name="Butcher S."/>
            <person name="Manak J.R."/>
            <person name="Brown S.J."/>
        </authorList>
    </citation>
    <scope>GENOME REANNOTATION</scope>
    <source>
        <strain evidence="12 13">Georgia GA2</strain>
    </source>
</reference>
<feature type="transmembrane region" description="Helical" evidence="9">
    <location>
        <begin position="827"/>
        <end position="846"/>
    </location>
</feature>
<dbReference type="InterPro" id="IPR044746">
    <property type="entry name" value="ABCC_6TM_D1"/>
</dbReference>
<dbReference type="FunFam" id="1.20.1560.10:FF:000026">
    <property type="entry name" value="Multidrug resistance-associated protein lethal(2)03659"/>
    <property type="match status" value="1"/>
</dbReference>
<keyword evidence="6" id="KW-0067">ATP-binding</keyword>
<dbReference type="eggNOG" id="KOG0054">
    <property type="taxonomic scope" value="Eukaryota"/>
</dbReference>
<keyword evidence="3 9" id="KW-0812">Transmembrane</keyword>
<evidence type="ECO:0000313" key="12">
    <source>
        <dbReference type="EMBL" id="EFA05207.1"/>
    </source>
</evidence>
<organism evidence="12 13">
    <name type="scientific">Tribolium castaneum</name>
    <name type="common">Red flour beetle</name>
    <dbReference type="NCBI Taxonomy" id="7070"/>
    <lineage>
        <taxon>Eukaryota</taxon>
        <taxon>Metazoa</taxon>
        <taxon>Ecdysozoa</taxon>
        <taxon>Arthropoda</taxon>
        <taxon>Hexapoda</taxon>
        <taxon>Insecta</taxon>
        <taxon>Pterygota</taxon>
        <taxon>Neoptera</taxon>
        <taxon>Endopterygota</taxon>
        <taxon>Coleoptera</taxon>
        <taxon>Polyphaga</taxon>
        <taxon>Cucujiformia</taxon>
        <taxon>Tenebrionidae</taxon>
        <taxon>Tenebrionidae incertae sedis</taxon>
        <taxon>Tribolium</taxon>
    </lineage>
</organism>
<dbReference type="Gene3D" id="3.40.50.300">
    <property type="entry name" value="P-loop containing nucleotide triphosphate hydrolases"/>
    <property type="match status" value="2"/>
</dbReference>
<dbReference type="PANTHER" id="PTHR24223">
    <property type="entry name" value="ATP-BINDING CASSETTE SUB-FAMILY C"/>
    <property type="match status" value="1"/>
</dbReference>
<dbReference type="PANTHER" id="PTHR24223:SF448">
    <property type="entry name" value="FI20146P1-RELATED"/>
    <property type="match status" value="1"/>
</dbReference>
<keyword evidence="13" id="KW-1185">Reference proteome</keyword>
<dbReference type="AlphaFoldDB" id="D2A4L3"/>
<name>D2A4L3_TRICA</name>
<feature type="domain" description="ABC transporter" evidence="10">
    <location>
        <begin position="1004"/>
        <end position="1237"/>
    </location>
</feature>
<dbReference type="HOGENOM" id="CLU_000604_27_1_1"/>
<feature type="transmembrane region" description="Helical" evidence="9">
    <location>
        <begin position="236"/>
        <end position="255"/>
    </location>
</feature>
<dbReference type="OrthoDB" id="6500128at2759"/>
<protein>
    <submittedName>
        <fullName evidence="12">Putative multidrug resistance-associated protein lethal(2)03659-like Protein</fullName>
    </submittedName>
</protein>
<evidence type="ECO:0000256" key="7">
    <source>
        <dbReference type="ARBA" id="ARBA00022989"/>
    </source>
</evidence>
<feature type="transmembrane region" description="Helical" evidence="9">
    <location>
        <begin position="921"/>
        <end position="940"/>
    </location>
</feature>
<keyword evidence="2" id="KW-0813">Transport</keyword>
<feature type="domain" description="ABC transmembrane type-1" evidence="11">
    <location>
        <begin position="683"/>
        <end position="969"/>
    </location>
</feature>
<evidence type="ECO:0000256" key="6">
    <source>
        <dbReference type="ARBA" id="ARBA00022840"/>
    </source>
</evidence>
<dbReference type="InterPro" id="IPR003439">
    <property type="entry name" value="ABC_transporter-like_ATP-bd"/>
</dbReference>
<dbReference type="SUPFAM" id="SSF90123">
    <property type="entry name" value="ABC transporter transmembrane region"/>
    <property type="match status" value="2"/>
</dbReference>